<accession>A0A543PJ88</accession>
<proteinExistence type="predicted"/>
<dbReference type="Proteomes" id="UP000319865">
    <property type="component" value="Unassembled WGS sequence"/>
</dbReference>
<dbReference type="AlphaFoldDB" id="A0A543PJ88"/>
<organism evidence="1 2">
    <name type="scientific">Blastococcus colisei</name>
    <dbReference type="NCBI Taxonomy" id="1564162"/>
    <lineage>
        <taxon>Bacteria</taxon>
        <taxon>Bacillati</taxon>
        <taxon>Actinomycetota</taxon>
        <taxon>Actinomycetes</taxon>
        <taxon>Geodermatophilales</taxon>
        <taxon>Geodermatophilaceae</taxon>
        <taxon>Blastococcus</taxon>
    </lineage>
</organism>
<sequence>MTGSSRVAVVGTVGSKQECETVLYRETSR</sequence>
<keyword evidence="2" id="KW-1185">Reference proteome</keyword>
<reference evidence="1 2" key="1">
    <citation type="submission" date="2019-06" db="EMBL/GenBank/DDBJ databases">
        <title>Sequencing the genomes of 1000 actinobacteria strains.</title>
        <authorList>
            <person name="Klenk H.-P."/>
        </authorList>
    </citation>
    <scope>NUCLEOTIDE SEQUENCE [LARGE SCALE GENOMIC DNA]</scope>
    <source>
        <strain evidence="1 2">DSM 46837</strain>
    </source>
</reference>
<comment type="caution">
    <text evidence="1">The sequence shown here is derived from an EMBL/GenBank/DDBJ whole genome shotgun (WGS) entry which is preliminary data.</text>
</comment>
<name>A0A543PJ88_9ACTN</name>
<evidence type="ECO:0000313" key="1">
    <source>
        <dbReference type="EMBL" id="TQN44134.1"/>
    </source>
</evidence>
<evidence type="ECO:0000313" key="2">
    <source>
        <dbReference type="Proteomes" id="UP000319865"/>
    </source>
</evidence>
<dbReference type="EMBL" id="VFQE01000001">
    <property type="protein sequence ID" value="TQN44134.1"/>
    <property type="molecule type" value="Genomic_DNA"/>
</dbReference>
<gene>
    <name evidence="1" type="ORF">FHU33_3621</name>
</gene>
<protein>
    <submittedName>
        <fullName evidence="1">Uncharacterized protein</fullName>
    </submittedName>
</protein>